<proteinExistence type="predicted"/>
<evidence type="ECO:0000313" key="2">
    <source>
        <dbReference type="Proteomes" id="UP000275385"/>
    </source>
</evidence>
<protein>
    <submittedName>
        <fullName evidence="1">Uncharacterized protein</fullName>
    </submittedName>
</protein>
<dbReference type="AlphaFoldDB" id="A0A420YFL8"/>
<keyword evidence="2" id="KW-1185">Reference proteome</keyword>
<dbReference type="EMBL" id="QVQW01000013">
    <property type="protein sequence ID" value="RKU46701.1"/>
    <property type="molecule type" value="Genomic_DNA"/>
</dbReference>
<accession>A0A420YFL8</accession>
<gene>
    <name evidence="1" type="ORF">DL546_008919</name>
</gene>
<dbReference type="Proteomes" id="UP000275385">
    <property type="component" value="Unassembled WGS sequence"/>
</dbReference>
<organism evidence="1 2">
    <name type="scientific">Coniochaeta pulveracea</name>
    <dbReference type="NCBI Taxonomy" id="177199"/>
    <lineage>
        <taxon>Eukaryota</taxon>
        <taxon>Fungi</taxon>
        <taxon>Dikarya</taxon>
        <taxon>Ascomycota</taxon>
        <taxon>Pezizomycotina</taxon>
        <taxon>Sordariomycetes</taxon>
        <taxon>Sordariomycetidae</taxon>
        <taxon>Coniochaetales</taxon>
        <taxon>Coniochaetaceae</taxon>
        <taxon>Coniochaeta</taxon>
    </lineage>
</organism>
<evidence type="ECO:0000313" key="1">
    <source>
        <dbReference type="EMBL" id="RKU46701.1"/>
    </source>
</evidence>
<comment type="caution">
    <text evidence="1">The sequence shown here is derived from an EMBL/GenBank/DDBJ whole genome shotgun (WGS) entry which is preliminary data.</text>
</comment>
<name>A0A420YFL8_9PEZI</name>
<reference evidence="1 2" key="1">
    <citation type="submission" date="2018-08" db="EMBL/GenBank/DDBJ databases">
        <title>Draft genome of the lignicolous fungus Coniochaeta pulveracea.</title>
        <authorList>
            <person name="Borstlap C.J."/>
            <person name="De Witt R.N."/>
            <person name="Botha A."/>
            <person name="Volschenk H."/>
        </authorList>
    </citation>
    <scope>NUCLEOTIDE SEQUENCE [LARGE SCALE GENOMIC DNA]</scope>
    <source>
        <strain evidence="1 2">CAB683</strain>
    </source>
</reference>
<sequence length="108" mass="12323">MLQVRLYPLLNHWVRESGINLGQPSARSPGKTSEIYSTCMCKSSSFEVCVRSATRSVMYVDGNIQHVLTVPAISHCFDIVFLFFRIFLSYTYGDSLIFTVSLLRDRHP</sequence>